<sequence>MPVMFNSILSQEGIDPALVRLLRHQDNRAGTILTPYAMWRDNRPAFEQYQCVQSTKNRPKFKWPLWASFVADPFGATLFVGLYSAQYVGVGDKDIPRPHTDGIDKAGMYDLYKLDLQKELSDLSGKLYVDWGLGTRAWVQLAQGQNKPIAEIRSSFKEEEFPGFSSFIKPLSEIPALPKTWIEALRSTRGVYLLSCPKTKQQYVGAATGENGFWGRWQNYVQTGHGGNIGLKIIEPSDYRVSILEVAGSQLTTSDIVHLEQLWKAKLQSKEMGLNKN</sequence>
<organism evidence="1 2">
    <name type="scientific">Candidatus Afipia apatlaquensis</name>
    <dbReference type="NCBI Taxonomy" id="2712852"/>
    <lineage>
        <taxon>Bacteria</taxon>
        <taxon>Pseudomonadati</taxon>
        <taxon>Pseudomonadota</taxon>
        <taxon>Alphaproteobacteria</taxon>
        <taxon>Hyphomicrobiales</taxon>
        <taxon>Nitrobacteraceae</taxon>
        <taxon>Afipia</taxon>
    </lineage>
</organism>
<comment type="caution">
    <text evidence="1">The sequence shown here is derived from an EMBL/GenBank/DDBJ whole genome shotgun (WGS) entry which is preliminary data.</text>
</comment>
<evidence type="ECO:0000313" key="1">
    <source>
        <dbReference type="EMBL" id="NGX96189.1"/>
    </source>
</evidence>
<dbReference type="SUPFAM" id="SSF82771">
    <property type="entry name" value="GIY-YIG endonuclease"/>
    <property type="match status" value="1"/>
</dbReference>
<dbReference type="Gene3D" id="3.40.1440.10">
    <property type="entry name" value="GIY-YIG endonuclease"/>
    <property type="match status" value="1"/>
</dbReference>
<keyword evidence="2" id="KW-1185">Reference proteome</keyword>
<evidence type="ECO:0000313" key="2">
    <source>
        <dbReference type="Proteomes" id="UP000480266"/>
    </source>
</evidence>
<dbReference type="EMBL" id="JAAMRR010000709">
    <property type="protein sequence ID" value="NGX96189.1"/>
    <property type="molecule type" value="Genomic_DNA"/>
</dbReference>
<accession>A0A7C9VHT5</accession>
<dbReference type="CDD" id="cd10446">
    <property type="entry name" value="GIY-YIG_unchar_1"/>
    <property type="match status" value="1"/>
</dbReference>
<proteinExistence type="predicted"/>
<gene>
    <name evidence="1" type="ORF">G4V63_13495</name>
</gene>
<reference evidence="1" key="1">
    <citation type="submission" date="2020-02" db="EMBL/GenBank/DDBJ databases">
        <title>Draft genome sequence of Candidatus Afipia apatlaquensis IBT-C3, a potential strain for decolorization of textile dyes.</title>
        <authorList>
            <person name="Sanchez-Reyes A."/>
            <person name="Breton-Deval L."/>
            <person name="Mangelson H."/>
            <person name="Sanchez-Flores A."/>
        </authorList>
    </citation>
    <scope>NUCLEOTIDE SEQUENCE [LARGE SCALE GENOMIC DNA]</scope>
    <source>
        <strain evidence="1">IBT-C3</strain>
    </source>
</reference>
<dbReference type="Proteomes" id="UP000480266">
    <property type="component" value="Unassembled WGS sequence"/>
</dbReference>
<protein>
    <submittedName>
        <fullName evidence="1">GIY-YIG nuclease family protein</fullName>
    </submittedName>
</protein>
<dbReference type="AlphaFoldDB" id="A0A7C9VHT5"/>
<name>A0A7C9VHT5_9BRAD</name>
<dbReference type="InterPro" id="IPR035901">
    <property type="entry name" value="GIY-YIG_endonuc_sf"/>
</dbReference>